<protein>
    <submittedName>
        <fullName evidence="2">Uncharacterized protein</fullName>
    </submittedName>
</protein>
<keyword evidence="1" id="KW-0812">Transmembrane</keyword>
<accession>A0A2P6C8J6</accession>
<keyword evidence="1" id="KW-1133">Transmembrane helix</keyword>
<dbReference type="AlphaFoldDB" id="A0A2P6C8J6"/>
<dbReference type="Proteomes" id="UP000247345">
    <property type="component" value="Unassembled WGS sequence"/>
</dbReference>
<feature type="transmembrane region" description="Helical" evidence="1">
    <location>
        <begin position="39"/>
        <end position="62"/>
    </location>
</feature>
<evidence type="ECO:0000313" key="3">
    <source>
        <dbReference type="Proteomes" id="UP000247345"/>
    </source>
</evidence>
<keyword evidence="3" id="KW-1185">Reference proteome</keyword>
<reference evidence="2 3" key="1">
    <citation type="submission" date="2016-12" db="EMBL/GenBank/DDBJ databases">
        <title>Trade-off between light-utilization and light-protection in marine flavobacteria.</title>
        <authorList>
            <person name="Kumagai Y."/>
            <person name="Yoshizawa S."/>
            <person name="Kogure K."/>
            <person name="Iwasaki W."/>
        </authorList>
    </citation>
    <scope>NUCLEOTIDE SEQUENCE [LARGE SCALE GENOMIC DNA]</scope>
    <source>
        <strain evidence="2 3">KCTC 12100</strain>
    </source>
</reference>
<gene>
    <name evidence="2" type="ORF">BTO14_14600</name>
</gene>
<comment type="caution">
    <text evidence="2">The sequence shown here is derived from an EMBL/GenBank/DDBJ whole genome shotgun (WGS) entry which is preliminary data.</text>
</comment>
<feature type="transmembrane region" description="Helical" evidence="1">
    <location>
        <begin position="74"/>
        <end position="91"/>
    </location>
</feature>
<sequence length="137" mass="15824">MKKKILLLSIGIYIISLTQKSYCTSGGTCEYFSGLLNLIFGWIGVFKFHLPAFPWIANLILLISWKTFYKNTNISFILSILTFLTMLSFLFVDEIIVNDGSTKSKVIFYGFGYWMWLVSSFIMLIGNLIIYKKEKLI</sequence>
<feature type="transmembrane region" description="Helical" evidence="1">
    <location>
        <begin position="111"/>
        <end position="131"/>
    </location>
</feature>
<dbReference type="OrthoDB" id="1272872at2"/>
<proteinExistence type="predicted"/>
<dbReference type="EMBL" id="MSCK01000002">
    <property type="protein sequence ID" value="PQJ69249.1"/>
    <property type="molecule type" value="Genomic_DNA"/>
</dbReference>
<evidence type="ECO:0000313" key="2">
    <source>
        <dbReference type="EMBL" id="PQJ69249.1"/>
    </source>
</evidence>
<keyword evidence="1" id="KW-0472">Membrane</keyword>
<name>A0A2P6C8J6_9FLAO</name>
<organism evidence="2 3">
    <name type="scientific">Polaribacter butkevichii</name>
    <dbReference type="NCBI Taxonomy" id="218490"/>
    <lineage>
        <taxon>Bacteria</taxon>
        <taxon>Pseudomonadati</taxon>
        <taxon>Bacteroidota</taxon>
        <taxon>Flavobacteriia</taxon>
        <taxon>Flavobacteriales</taxon>
        <taxon>Flavobacteriaceae</taxon>
    </lineage>
</organism>
<dbReference type="RefSeq" id="WP_105050181.1">
    <property type="nucleotide sequence ID" value="NZ_CP150661.1"/>
</dbReference>
<evidence type="ECO:0000256" key="1">
    <source>
        <dbReference type="SAM" id="Phobius"/>
    </source>
</evidence>